<evidence type="ECO:0000256" key="1">
    <source>
        <dbReference type="SAM" id="Phobius"/>
    </source>
</evidence>
<evidence type="ECO:0000313" key="2">
    <source>
        <dbReference type="EMBL" id="EEC50183.1"/>
    </source>
</evidence>
<keyword evidence="1" id="KW-1133">Transmembrane helix</keyword>
<keyword evidence="1" id="KW-0472">Membrane</keyword>
<dbReference type="KEGG" id="pti:PHATRDRAFT_44413"/>
<name>B7FU05_PHATC</name>
<dbReference type="PaxDb" id="2850-Phatr44413"/>
<reference evidence="2 3" key="1">
    <citation type="journal article" date="2008" name="Nature">
        <title>The Phaeodactylum genome reveals the evolutionary history of diatom genomes.</title>
        <authorList>
            <person name="Bowler C."/>
            <person name="Allen A.E."/>
            <person name="Badger J.H."/>
            <person name="Grimwood J."/>
            <person name="Jabbari K."/>
            <person name="Kuo A."/>
            <person name="Maheswari U."/>
            <person name="Martens C."/>
            <person name="Maumus F."/>
            <person name="Otillar R.P."/>
            <person name="Rayko E."/>
            <person name="Salamov A."/>
            <person name="Vandepoele K."/>
            <person name="Beszteri B."/>
            <person name="Gruber A."/>
            <person name="Heijde M."/>
            <person name="Katinka M."/>
            <person name="Mock T."/>
            <person name="Valentin K."/>
            <person name="Verret F."/>
            <person name="Berges J.A."/>
            <person name="Brownlee C."/>
            <person name="Cadoret J.P."/>
            <person name="Chiovitti A."/>
            <person name="Choi C.J."/>
            <person name="Coesel S."/>
            <person name="De Martino A."/>
            <person name="Detter J.C."/>
            <person name="Durkin C."/>
            <person name="Falciatore A."/>
            <person name="Fournet J."/>
            <person name="Haruta M."/>
            <person name="Huysman M.J."/>
            <person name="Jenkins B.D."/>
            <person name="Jiroutova K."/>
            <person name="Jorgensen R.E."/>
            <person name="Joubert Y."/>
            <person name="Kaplan A."/>
            <person name="Kroger N."/>
            <person name="Kroth P.G."/>
            <person name="La Roche J."/>
            <person name="Lindquist E."/>
            <person name="Lommer M."/>
            <person name="Martin-Jezequel V."/>
            <person name="Lopez P.J."/>
            <person name="Lucas S."/>
            <person name="Mangogna M."/>
            <person name="McGinnis K."/>
            <person name="Medlin L.K."/>
            <person name="Montsant A."/>
            <person name="Oudot-Le Secq M.P."/>
            <person name="Napoli C."/>
            <person name="Obornik M."/>
            <person name="Parker M.S."/>
            <person name="Petit J.L."/>
            <person name="Porcel B.M."/>
            <person name="Poulsen N."/>
            <person name="Robison M."/>
            <person name="Rychlewski L."/>
            <person name="Rynearson T.A."/>
            <person name="Schmutz J."/>
            <person name="Shapiro H."/>
            <person name="Siaut M."/>
            <person name="Stanley M."/>
            <person name="Sussman M.R."/>
            <person name="Taylor A.R."/>
            <person name="Vardi A."/>
            <person name="von Dassow P."/>
            <person name="Vyverman W."/>
            <person name="Willis A."/>
            <person name="Wyrwicz L.S."/>
            <person name="Rokhsar D.S."/>
            <person name="Weissenbach J."/>
            <person name="Armbrust E.V."/>
            <person name="Green B.R."/>
            <person name="Van de Peer Y."/>
            <person name="Grigoriev I.V."/>
        </authorList>
    </citation>
    <scope>NUCLEOTIDE SEQUENCE [LARGE SCALE GENOMIC DNA]</scope>
    <source>
        <strain evidence="2 3">CCAP 1055/1</strain>
    </source>
</reference>
<dbReference type="AlphaFoldDB" id="B7FU05"/>
<gene>
    <name evidence="2" type="ORF">PHATRDRAFT_44413</name>
</gene>
<keyword evidence="3" id="KW-1185">Reference proteome</keyword>
<organism evidence="2 3">
    <name type="scientific">Phaeodactylum tricornutum (strain CCAP 1055/1)</name>
    <dbReference type="NCBI Taxonomy" id="556484"/>
    <lineage>
        <taxon>Eukaryota</taxon>
        <taxon>Sar</taxon>
        <taxon>Stramenopiles</taxon>
        <taxon>Ochrophyta</taxon>
        <taxon>Bacillariophyta</taxon>
        <taxon>Bacillariophyceae</taxon>
        <taxon>Bacillariophycidae</taxon>
        <taxon>Naviculales</taxon>
        <taxon>Phaeodactylaceae</taxon>
        <taxon>Phaeodactylum</taxon>
    </lineage>
</organism>
<reference evidence="3" key="2">
    <citation type="submission" date="2008-08" db="EMBL/GenBank/DDBJ databases">
        <authorList>
            <consortium name="Diatom Consortium"/>
            <person name="Grigoriev I."/>
            <person name="Grimwood J."/>
            <person name="Kuo A."/>
            <person name="Otillar R.P."/>
            <person name="Salamov A."/>
            <person name="Detter J.C."/>
            <person name="Lindquist E."/>
            <person name="Shapiro H."/>
            <person name="Lucas S."/>
            <person name="Glavina del Rio T."/>
            <person name="Pitluck S."/>
            <person name="Rokhsar D."/>
            <person name="Bowler C."/>
        </authorList>
    </citation>
    <scope>GENOME REANNOTATION</scope>
    <source>
        <strain evidence="3">CCAP 1055/1</strain>
    </source>
</reference>
<accession>B7FU05</accession>
<dbReference type="GeneID" id="7197872"/>
<protein>
    <submittedName>
        <fullName evidence="2">Uncharacterized protein</fullName>
    </submittedName>
</protein>
<dbReference type="EMBL" id="CM000607">
    <property type="protein sequence ID" value="EEC50183.1"/>
    <property type="molecule type" value="Genomic_DNA"/>
</dbReference>
<feature type="transmembrane region" description="Helical" evidence="1">
    <location>
        <begin position="62"/>
        <end position="82"/>
    </location>
</feature>
<dbReference type="RefSeq" id="XP_002178518.1">
    <property type="nucleotide sequence ID" value="XM_002178482.1"/>
</dbReference>
<dbReference type="Proteomes" id="UP000000759">
    <property type="component" value="Chromosome 4"/>
</dbReference>
<sequence length="156" mass="17594">MNSAKKFVSKLRIASPRRQFASGTAKEAEKDFIPKTYRQQSFFAAANKAALNPNDPRTFPRLVVGLSAAALFILMTANGIWFRKEHLSSDHKNEIIRTQEPERAIHLARSGTKGPKVMHSEKYDKINQEGLGIDHEKWKKEKEAYRAADGVSKPSN</sequence>
<dbReference type="InParanoid" id="B7FU05"/>
<evidence type="ECO:0000313" key="3">
    <source>
        <dbReference type="Proteomes" id="UP000000759"/>
    </source>
</evidence>
<keyword evidence="1" id="KW-0812">Transmembrane</keyword>
<dbReference type="HOGENOM" id="CLU_1690159_0_0_1"/>
<proteinExistence type="predicted"/>